<dbReference type="AlphaFoldDB" id="A0AAN4YYT1"/>
<evidence type="ECO:0000313" key="2">
    <source>
        <dbReference type="Proteomes" id="UP001328107"/>
    </source>
</evidence>
<name>A0AAN4YYT1_9BILA</name>
<accession>A0AAN4YYT1</accession>
<reference evidence="2" key="1">
    <citation type="submission" date="2022-10" db="EMBL/GenBank/DDBJ databases">
        <title>Genome assembly of Pristionchus species.</title>
        <authorList>
            <person name="Yoshida K."/>
            <person name="Sommer R.J."/>
        </authorList>
    </citation>
    <scope>NUCLEOTIDE SEQUENCE [LARGE SCALE GENOMIC DNA]</scope>
    <source>
        <strain evidence="2">RS5460</strain>
    </source>
</reference>
<dbReference type="Proteomes" id="UP001328107">
    <property type="component" value="Unassembled WGS sequence"/>
</dbReference>
<proteinExistence type="predicted"/>
<evidence type="ECO:0000313" key="1">
    <source>
        <dbReference type="EMBL" id="GMR30219.1"/>
    </source>
</evidence>
<sequence>LDQFLLSCISPLFAAAQHIHLSSPEIQFLHCLQTDARVSSCDYGHLSSRRYVLRELTTLE</sequence>
<dbReference type="EMBL" id="BTRK01000001">
    <property type="protein sequence ID" value="GMR30219.1"/>
    <property type="molecule type" value="Genomic_DNA"/>
</dbReference>
<comment type="caution">
    <text evidence="1">The sequence shown here is derived from an EMBL/GenBank/DDBJ whole genome shotgun (WGS) entry which is preliminary data.</text>
</comment>
<feature type="non-terminal residue" evidence="1">
    <location>
        <position position="1"/>
    </location>
</feature>
<feature type="non-terminal residue" evidence="1">
    <location>
        <position position="60"/>
    </location>
</feature>
<organism evidence="1 2">
    <name type="scientific">Pristionchus mayeri</name>
    <dbReference type="NCBI Taxonomy" id="1317129"/>
    <lineage>
        <taxon>Eukaryota</taxon>
        <taxon>Metazoa</taxon>
        <taxon>Ecdysozoa</taxon>
        <taxon>Nematoda</taxon>
        <taxon>Chromadorea</taxon>
        <taxon>Rhabditida</taxon>
        <taxon>Rhabditina</taxon>
        <taxon>Diplogasteromorpha</taxon>
        <taxon>Diplogasteroidea</taxon>
        <taxon>Neodiplogasteridae</taxon>
        <taxon>Pristionchus</taxon>
    </lineage>
</organism>
<gene>
    <name evidence="1" type="ORF">PMAYCL1PPCAC_00414</name>
</gene>
<protein>
    <submittedName>
        <fullName evidence="1">Uncharacterized protein</fullName>
    </submittedName>
</protein>
<keyword evidence="2" id="KW-1185">Reference proteome</keyword>